<reference evidence="2" key="1">
    <citation type="submission" date="2023-08" db="EMBL/GenBank/DDBJ databases">
        <authorList>
            <person name="Messyasz A."/>
            <person name="Mannisto M.K."/>
            <person name="Kerkhof L.J."/>
            <person name="Haggblom M."/>
        </authorList>
    </citation>
    <scope>NUCLEOTIDE SEQUENCE</scope>
    <source>
        <strain evidence="2">M8UP39</strain>
    </source>
</reference>
<feature type="domain" description="TonB-dependent transporter Oar-like beta-barrel" evidence="1">
    <location>
        <begin position="5"/>
        <end position="215"/>
    </location>
</feature>
<protein>
    <recommendedName>
        <fullName evidence="1">TonB-dependent transporter Oar-like beta-barrel domain-containing protein</fullName>
    </recommendedName>
</protein>
<reference evidence="2" key="2">
    <citation type="journal article" date="2024" name="Environ. Microbiol.">
        <title>Genome analysis and description of Tunturibacter gen. nov. expands the diversity of Terriglobia in tundra soils.</title>
        <authorList>
            <person name="Messyasz A."/>
            <person name="Mannisto M.K."/>
            <person name="Kerkhof L.J."/>
            <person name="Haggblom M.M."/>
        </authorList>
    </citation>
    <scope>NUCLEOTIDE SEQUENCE</scope>
    <source>
        <strain evidence="2">M8UP39</strain>
    </source>
</reference>
<sequence>MKNANGSFGGAESGTPVPLLNPLTGQKYTNGVIPFNDPSVSSFAKGVLAALPAPNVPGSPFANNYASLPSDTINDDKGDIRVDQTFSQHTTAFVRYSQHQGKIVSPPNIQGPAGGNSNGTVNIFNQQIAGGVTHIFNQNSILDARFAFTRTDGGKSPYGANLPNLMDGIPGLPTDPQVVRSLNVQSVNTFSQFGNQGSNPQFQNPYIYNPKVNYT</sequence>
<dbReference type="AlphaFoldDB" id="A0AAU7Z8I1"/>
<proteinExistence type="predicted"/>
<accession>A0AAU7Z8I1</accession>
<dbReference type="RefSeq" id="WP_353073979.1">
    <property type="nucleotide sequence ID" value="NZ_CP132938.1"/>
</dbReference>
<evidence type="ECO:0000259" key="1">
    <source>
        <dbReference type="Pfam" id="PF25183"/>
    </source>
</evidence>
<dbReference type="Pfam" id="PF25183">
    <property type="entry name" value="OMP_b-brl_4"/>
    <property type="match status" value="1"/>
</dbReference>
<gene>
    <name evidence="2" type="ORF">RBB81_01780</name>
</gene>
<dbReference type="KEGG" id="tgi:RBB81_01780"/>
<dbReference type="EMBL" id="CP132938">
    <property type="protein sequence ID" value="XCB24785.1"/>
    <property type="molecule type" value="Genomic_DNA"/>
</dbReference>
<evidence type="ECO:0000313" key="2">
    <source>
        <dbReference type="EMBL" id="XCB24785.1"/>
    </source>
</evidence>
<dbReference type="InterPro" id="IPR057601">
    <property type="entry name" value="Oar-like_b-barrel"/>
</dbReference>
<name>A0AAU7Z8I1_9BACT</name>
<organism evidence="2">
    <name type="scientific">Tunturiibacter gelidiferens</name>
    <dbReference type="NCBI Taxonomy" id="3069689"/>
    <lineage>
        <taxon>Bacteria</taxon>
        <taxon>Pseudomonadati</taxon>
        <taxon>Acidobacteriota</taxon>
        <taxon>Terriglobia</taxon>
        <taxon>Terriglobales</taxon>
        <taxon>Acidobacteriaceae</taxon>
        <taxon>Tunturiibacter</taxon>
    </lineage>
</organism>